<feature type="region of interest" description="Disordered" evidence="4">
    <location>
        <begin position="656"/>
        <end position="680"/>
    </location>
</feature>
<feature type="region of interest" description="Disordered" evidence="4">
    <location>
        <begin position="335"/>
        <end position="370"/>
    </location>
</feature>
<evidence type="ECO:0000256" key="1">
    <source>
        <dbReference type="ARBA" id="ARBA00004123"/>
    </source>
</evidence>
<keyword evidence="9" id="KW-1185">Reference proteome</keyword>
<feature type="compositionally biased region" description="Basic and acidic residues" evidence="4">
    <location>
        <begin position="656"/>
        <end position="673"/>
    </location>
</feature>
<dbReference type="PANTHER" id="PTHR22731:SF3">
    <property type="entry name" value="RIBONUCLEASES P_MRP PROTEIN SUBUNIT POP1"/>
    <property type="match status" value="1"/>
</dbReference>
<evidence type="ECO:0000313" key="9">
    <source>
        <dbReference type="Proteomes" id="UP001590950"/>
    </source>
</evidence>
<dbReference type="PANTHER" id="PTHR22731">
    <property type="entry name" value="RIBONUCLEASES P/MRP PROTEIN SUBUNIT POP1"/>
    <property type="match status" value="1"/>
</dbReference>
<dbReference type="InterPro" id="IPR012590">
    <property type="entry name" value="POPLD_dom"/>
</dbReference>
<feature type="domain" description="Pop1 N-terminal" evidence="5">
    <location>
        <begin position="52"/>
        <end position="261"/>
    </location>
</feature>
<dbReference type="EMBL" id="JBEFKJ010000013">
    <property type="protein sequence ID" value="KAL2042667.1"/>
    <property type="molecule type" value="Genomic_DNA"/>
</dbReference>
<gene>
    <name evidence="8" type="ORF">N7G274_004426</name>
</gene>
<name>A0ABR4A9V5_9LECA</name>
<accession>A0ABR4A9V5</accession>
<feature type="region of interest" description="Disordered" evidence="4">
    <location>
        <begin position="101"/>
        <end position="127"/>
    </location>
</feature>
<keyword evidence="2" id="KW-0819">tRNA processing</keyword>
<reference evidence="8 9" key="1">
    <citation type="submission" date="2024-09" db="EMBL/GenBank/DDBJ databases">
        <title>Rethinking Asexuality: The Enigmatic Case of Functional Sexual Genes in Lepraria (Stereocaulaceae).</title>
        <authorList>
            <person name="Doellman M."/>
            <person name="Sun Y."/>
            <person name="Barcenas-Pena A."/>
            <person name="Lumbsch H.T."/>
            <person name="Grewe F."/>
        </authorList>
    </citation>
    <scope>NUCLEOTIDE SEQUENCE [LARGE SCALE GENOMIC DNA]</scope>
    <source>
        <strain evidence="8 9">Mercado 3170</strain>
    </source>
</reference>
<protein>
    <recommendedName>
        <fullName evidence="10">POPLD-domain-containing protein</fullName>
    </recommendedName>
</protein>
<sequence>MAPPGPQKRKQPSPPSTNRAAKRSKANKARTILTQTSDKALNKNGDLDVSAFVKAREFEIKAMGASMAGSKKALSTRAFQSVPKNLRRRTASHNVKRVPKRLRGKAAKEMKDDNTPTVTARRRKPTPHQRLRLEKAKELKRLGKLIKKRHEGVKKQKPGETDPQTLVSVAPHIPKLKKDTLSTPAKPPPRFRKRQIHKSWLPTHIYHAKRALMTPPKEPLWRFSIPLTPNDKCYRSTHRAASARSCVAWDMSYISTIGVDGVEASLLGLLRSIGVEEGMLVGKKGQKWRRGTRGLEAWVRERDGEGRWIAKVEILWCLDAEAVDNGTTIAEKKAVKDGATEQVQGGGEQNDVGNEDEIMQDAGTPPKQVFEQERKKSRRNLLLRVHPSVFFQVWNEILKVAKIQRPQAMVEDLRFEIGSIEIVGPGSTEALVGALHPVQDAQSTSRTRTKASIEDEWEDIETAERIWPQLAAVTNPGALPANAVLAFNVSDPRLHHPPRTVQLPSQDPDNAAMCEILSSWPPDQTQSTPEIFDRTRRLTASRLLASQKAINRRKGDALPGAYPAPSSRDPKIPVLLIASRAPITSHQGSWILLLPWDCVLPVWYSLMHYPSSSGGNPRFGGLREKRQIAFEQGTPWFPGDFPGTKAGFELELMERERKKREWERRPKGKRTEFDSVDLGNGKKGEIGVGWACDWERLFQGPPPPSKDTDDREASLLTSRANAVPDDNQSKPLSESKRTSNVTTDPRPSQPHPPTDPPSPPLSFHHLVAPTATTRPIPFTALAPVHLTLNAGHPTATARIYRLPTTNPDLRNRWLTIAHPQSTVKSKDNKTNNIKAARRFTGLAKITTPHDRARELAGRLLPPPTFPAAGTSTSVPHVSREGGVPKPGDKDYPCVPDEIDLIGFVTTGNYNLGEGRCEAIGNVAVAKVVGEEGGEKGRLGDRNGGLCIVRESGQYLGRVARWRFL</sequence>
<feature type="domain" description="POPLD" evidence="6">
    <location>
        <begin position="589"/>
        <end position="694"/>
    </location>
</feature>
<evidence type="ECO:0000259" key="5">
    <source>
        <dbReference type="Pfam" id="PF06978"/>
    </source>
</evidence>
<evidence type="ECO:0008006" key="10">
    <source>
        <dbReference type="Google" id="ProtNLM"/>
    </source>
</evidence>
<comment type="subcellular location">
    <subcellularLocation>
        <location evidence="1">Nucleus</location>
    </subcellularLocation>
</comment>
<evidence type="ECO:0000256" key="4">
    <source>
        <dbReference type="SAM" id="MobiDB-lite"/>
    </source>
</evidence>
<dbReference type="Pfam" id="PF22770">
    <property type="entry name" value="POP1_C"/>
    <property type="match status" value="1"/>
</dbReference>
<feature type="region of interest" description="Disordered" evidence="4">
    <location>
        <begin position="865"/>
        <end position="889"/>
    </location>
</feature>
<dbReference type="InterPro" id="IPR055079">
    <property type="entry name" value="POP1_C"/>
</dbReference>
<feature type="region of interest" description="Disordered" evidence="4">
    <location>
        <begin position="1"/>
        <end position="43"/>
    </location>
</feature>
<proteinExistence type="predicted"/>
<dbReference type="Pfam" id="PF06978">
    <property type="entry name" value="POP1_N"/>
    <property type="match status" value="1"/>
</dbReference>
<evidence type="ECO:0000259" key="6">
    <source>
        <dbReference type="Pfam" id="PF08170"/>
    </source>
</evidence>
<feature type="compositionally biased region" description="Pro residues" evidence="4">
    <location>
        <begin position="747"/>
        <end position="760"/>
    </location>
</feature>
<dbReference type="InterPro" id="IPR039182">
    <property type="entry name" value="Pop1"/>
</dbReference>
<comment type="caution">
    <text evidence="8">The sequence shown here is derived from an EMBL/GenBank/DDBJ whole genome shotgun (WGS) entry which is preliminary data.</text>
</comment>
<dbReference type="Pfam" id="PF08170">
    <property type="entry name" value="POPLD"/>
    <property type="match status" value="1"/>
</dbReference>
<evidence type="ECO:0000259" key="7">
    <source>
        <dbReference type="Pfam" id="PF22770"/>
    </source>
</evidence>
<evidence type="ECO:0000256" key="2">
    <source>
        <dbReference type="ARBA" id="ARBA00022694"/>
    </source>
</evidence>
<evidence type="ECO:0000256" key="3">
    <source>
        <dbReference type="ARBA" id="ARBA00023242"/>
    </source>
</evidence>
<evidence type="ECO:0000313" key="8">
    <source>
        <dbReference type="EMBL" id="KAL2042667.1"/>
    </source>
</evidence>
<feature type="region of interest" description="Disordered" evidence="4">
    <location>
        <begin position="718"/>
        <end position="765"/>
    </location>
</feature>
<feature type="domain" description="POP1 C-terminal" evidence="7">
    <location>
        <begin position="780"/>
        <end position="962"/>
    </location>
</feature>
<dbReference type="InterPro" id="IPR009723">
    <property type="entry name" value="Pop1_N"/>
</dbReference>
<organism evidence="8 9">
    <name type="scientific">Stereocaulon virgatum</name>
    <dbReference type="NCBI Taxonomy" id="373712"/>
    <lineage>
        <taxon>Eukaryota</taxon>
        <taxon>Fungi</taxon>
        <taxon>Dikarya</taxon>
        <taxon>Ascomycota</taxon>
        <taxon>Pezizomycotina</taxon>
        <taxon>Lecanoromycetes</taxon>
        <taxon>OSLEUM clade</taxon>
        <taxon>Lecanoromycetidae</taxon>
        <taxon>Lecanorales</taxon>
        <taxon>Lecanorineae</taxon>
        <taxon>Stereocaulaceae</taxon>
        <taxon>Stereocaulon</taxon>
    </lineage>
</organism>
<keyword evidence="3" id="KW-0539">Nucleus</keyword>
<dbReference type="Proteomes" id="UP001590950">
    <property type="component" value="Unassembled WGS sequence"/>
</dbReference>